<dbReference type="Gene3D" id="2.60.120.10">
    <property type="entry name" value="Jelly Rolls"/>
    <property type="match status" value="1"/>
</dbReference>
<keyword evidence="1" id="KW-0472">Membrane</keyword>
<dbReference type="PANTHER" id="PTHR45689:SF14">
    <property type="entry name" value="CYCLIC NUCLEOTIDE-GATED CATION CHANNEL SUBUNIT A-LIKE PROTEIN"/>
    <property type="match status" value="1"/>
</dbReference>
<dbReference type="Proteomes" id="UP001458880">
    <property type="component" value="Unassembled WGS sequence"/>
</dbReference>
<keyword evidence="4" id="KW-1185">Reference proteome</keyword>
<dbReference type="PANTHER" id="PTHR45689">
    <property type="entry name" value="I[[H]] CHANNEL, ISOFORM E"/>
    <property type="match status" value="1"/>
</dbReference>
<dbReference type="AlphaFoldDB" id="A0AAW1KF41"/>
<feature type="transmembrane region" description="Helical" evidence="1">
    <location>
        <begin position="85"/>
        <end position="106"/>
    </location>
</feature>
<feature type="domain" description="Cyclic nucleotide-binding" evidence="2">
    <location>
        <begin position="429"/>
        <end position="539"/>
    </location>
</feature>
<dbReference type="GO" id="GO:0035725">
    <property type="term" value="P:sodium ion transmembrane transport"/>
    <property type="evidence" value="ECO:0007669"/>
    <property type="project" value="TreeGrafter"/>
</dbReference>
<evidence type="ECO:0000313" key="4">
    <source>
        <dbReference type="Proteomes" id="UP001458880"/>
    </source>
</evidence>
<dbReference type="InterPro" id="IPR014710">
    <property type="entry name" value="RmlC-like_jellyroll"/>
</dbReference>
<dbReference type="InterPro" id="IPR051413">
    <property type="entry name" value="K/Na_HCN_channel"/>
</dbReference>
<dbReference type="InterPro" id="IPR000595">
    <property type="entry name" value="cNMP-bd_dom"/>
</dbReference>
<dbReference type="Pfam" id="PF00027">
    <property type="entry name" value="cNMP_binding"/>
    <property type="match status" value="1"/>
</dbReference>
<keyword evidence="1" id="KW-1133">Transmembrane helix</keyword>
<dbReference type="Gene3D" id="1.10.287.630">
    <property type="entry name" value="Helix hairpin bin"/>
    <property type="match status" value="1"/>
</dbReference>
<protein>
    <submittedName>
        <fullName evidence="3">Cyclic nucleotide-binding domain</fullName>
    </submittedName>
</protein>
<dbReference type="CDD" id="cd00038">
    <property type="entry name" value="CAP_ED"/>
    <property type="match status" value="1"/>
</dbReference>
<reference evidence="3 4" key="1">
    <citation type="journal article" date="2024" name="BMC Genomics">
        <title>De novo assembly and annotation of Popillia japonica's genome with initial clues to its potential as an invasive pest.</title>
        <authorList>
            <person name="Cucini C."/>
            <person name="Boschi S."/>
            <person name="Funari R."/>
            <person name="Cardaioli E."/>
            <person name="Iannotti N."/>
            <person name="Marturano G."/>
            <person name="Paoli F."/>
            <person name="Bruttini M."/>
            <person name="Carapelli A."/>
            <person name="Frati F."/>
            <person name="Nardi F."/>
        </authorList>
    </citation>
    <scope>NUCLEOTIDE SEQUENCE [LARGE SCALE GENOMIC DNA]</scope>
    <source>
        <strain evidence="3">DMR45628</strain>
    </source>
</reference>
<feature type="transmembrane region" description="Helical" evidence="1">
    <location>
        <begin position="230"/>
        <end position="252"/>
    </location>
</feature>
<dbReference type="GO" id="GO:0003254">
    <property type="term" value="P:regulation of membrane depolarization"/>
    <property type="evidence" value="ECO:0007669"/>
    <property type="project" value="TreeGrafter"/>
</dbReference>
<feature type="transmembrane region" description="Helical" evidence="1">
    <location>
        <begin position="296"/>
        <end position="316"/>
    </location>
</feature>
<organism evidence="3 4">
    <name type="scientific">Popillia japonica</name>
    <name type="common">Japanese beetle</name>
    <dbReference type="NCBI Taxonomy" id="7064"/>
    <lineage>
        <taxon>Eukaryota</taxon>
        <taxon>Metazoa</taxon>
        <taxon>Ecdysozoa</taxon>
        <taxon>Arthropoda</taxon>
        <taxon>Hexapoda</taxon>
        <taxon>Insecta</taxon>
        <taxon>Pterygota</taxon>
        <taxon>Neoptera</taxon>
        <taxon>Endopterygota</taxon>
        <taxon>Coleoptera</taxon>
        <taxon>Polyphaga</taxon>
        <taxon>Scarabaeiformia</taxon>
        <taxon>Scarabaeidae</taxon>
        <taxon>Rutelinae</taxon>
        <taxon>Popillia</taxon>
    </lineage>
</organism>
<dbReference type="PROSITE" id="PS50042">
    <property type="entry name" value="CNMP_BINDING_3"/>
    <property type="match status" value="1"/>
</dbReference>
<name>A0AAW1KF41_POPJA</name>
<dbReference type="GO" id="GO:0098855">
    <property type="term" value="C:HCN channel complex"/>
    <property type="evidence" value="ECO:0007669"/>
    <property type="project" value="TreeGrafter"/>
</dbReference>
<dbReference type="EMBL" id="JASPKY010000251">
    <property type="protein sequence ID" value="KAK9716872.1"/>
    <property type="molecule type" value="Genomic_DNA"/>
</dbReference>
<proteinExistence type="predicted"/>
<evidence type="ECO:0000259" key="2">
    <source>
        <dbReference type="PROSITE" id="PS50042"/>
    </source>
</evidence>
<comment type="caution">
    <text evidence="3">The sequence shown here is derived from an EMBL/GenBank/DDBJ whole genome shotgun (WGS) entry which is preliminary data.</text>
</comment>
<dbReference type="SMART" id="SM00100">
    <property type="entry name" value="cNMP"/>
    <property type="match status" value="1"/>
</dbReference>
<feature type="transmembrane region" description="Helical" evidence="1">
    <location>
        <begin position="192"/>
        <end position="209"/>
    </location>
</feature>
<feature type="transmembrane region" description="Helical" evidence="1">
    <location>
        <begin position="258"/>
        <end position="275"/>
    </location>
</feature>
<dbReference type="InterPro" id="IPR018490">
    <property type="entry name" value="cNMP-bd_dom_sf"/>
</dbReference>
<feature type="transmembrane region" description="Helical" evidence="1">
    <location>
        <begin position="328"/>
        <end position="352"/>
    </location>
</feature>
<accession>A0AAW1KF41</accession>
<dbReference type="SUPFAM" id="SSF51206">
    <property type="entry name" value="cAMP-binding domain-like"/>
    <property type="match status" value="1"/>
</dbReference>
<sequence length="573" mass="66613">MKMKVGLPVYHACALDDSSEVCLLDTNTGKRAKIKNFILSLTMISEKNTRARVFYRSNASIYFERRRHLSSKYVYVIHPFSPFRVFWECYMAVIFLTSLTMLPLNLARNMEQAHSSNVTESFTSTHGILVGCDMFCLVDVGLRCFTGHLNLATKEVYLSPRRIFWLYFEQGAFLCDFLTSTPYQVLRYGNLLPARLQVYLFVLVFFKVLRARTLFQYAKQMFSTWQMNTILFKLLWYILMSALILHWGLWYILMSALILHWGACAFIVVPQLFNLENNNTQSWIDAMPNKQTTDAIELYKMAAFLAASSFLCTTYIDFQVEHDLDIIISVLMSFTGYIMCIYIFVMMLLMVLSSNTPATKYQSIMSQLSEYMRHRQLPIALQHRLVQYYTHRFRQTYFRESAIMPILSERLQTEINLHCYTTLVESVSILQDLPDDTVSEIVSHLKSEIYLPNDILVKAGSEGDCMYFIASGTVAVSTPTGREVCHLQDGGYFGEVALIRKDHKRIANVVAIEMVEVYKLESKIFKKCLAELPDTYKRLEKISQDRYNRTNFLEELHKKHILEKSLARKHEID</sequence>
<dbReference type="GO" id="GO:0005249">
    <property type="term" value="F:voltage-gated potassium channel activity"/>
    <property type="evidence" value="ECO:0007669"/>
    <property type="project" value="TreeGrafter"/>
</dbReference>
<keyword evidence="1" id="KW-0812">Transmembrane</keyword>
<evidence type="ECO:0000313" key="3">
    <source>
        <dbReference type="EMBL" id="KAK9716872.1"/>
    </source>
</evidence>
<gene>
    <name evidence="3" type="ORF">QE152_g24492</name>
</gene>
<evidence type="ECO:0000256" key="1">
    <source>
        <dbReference type="SAM" id="Phobius"/>
    </source>
</evidence>